<keyword evidence="5" id="KW-1185">Reference proteome</keyword>
<gene>
    <name evidence="4" type="ORF">SS37A_02700</name>
</gene>
<proteinExistence type="predicted"/>
<evidence type="ECO:0000256" key="2">
    <source>
        <dbReference type="ARBA" id="ARBA00022679"/>
    </source>
</evidence>
<dbReference type="EMBL" id="AP027142">
    <property type="protein sequence ID" value="BDV32741.1"/>
    <property type="molecule type" value="Genomic_DNA"/>
</dbReference>
<dbReference type="InterPro" id="IPR041698">
    <property type="entry name" value="Methyltransf_25"/>
</dbReference>
<dbReference type="RefSeq" id="WP_281929923.1">
    <property type="nucleotide sequence ID" value="NZ_AP027142.1"/>
</dbReference>
<evidence type="ECO:0000256" key="1">
    <source>
        <dbReference type="ARBA" id="ARBA00022603"/>
    </source>
</evidence>
<sequence length="209" mass="23623">MALGPRIRGIFGPYERHVAEAYRAVFLNIDALVDRIRQWAPDAKEILEVGCGEGAVTERLSAAYPNAQITAIDLTPRLGRLYAGPRERVRFLQKDVQEIARVNPNAFDLVILSDVLHHVPTEGRRALLDAIRRATAVNGKFVLKDWERTRTPIHWLCYASDRYITGDAISYLTRDELIRKIDDSFGRAARIEEAPIAPWRNNIAILVAP</sequence>
<protein>
    <recommendedName>
        <fullName evidence="3">Methyltransferase domain-containing protein</fullName>
    </recommendedName>
</protein>
<dbReference type="PANTHER" id="PTHR43861:SF1">
    <property type="entry name" value="TRANS-ACONITATE 2-METHYLTRANSFERASE"/>
    <property type="match status" value="1"/>
</dbReference>
<reference evidence="4 5" key="1">
    <citation type="journal article" date="2023" name="Int. J. Syst. Evol. Microbiol.">
        <title>Methylocystis iwaonis sp. nov., a type II methane-oxidizing bacterium from surface soil of a rice paddy field in Japan, and emended description of the genus Methylocystis (ex Whittenbury et al. 1970) Bowman et al. 1993.</title>
        <authorList>
            <person name="Kaise H."/>
            <person name="Sawadogo J.B."/>
            <person name="Alam M.S."/>
            <person name="Ueno C."/>
            <person name="Dianou D."/>
            <person name="Shinjo R."/>
            <person name="Asakawa S."/>
        </authorList>
    </citation>
    <scope>NUCLEOTIDE SEQUENCE [LARGE SCALE GENOMIC DNA]</scope>
    <source>
        <strain evidence="4 5">SS37A-Re</strain>
    </source>
</reference>
<feature type="domain" description="Methyltransferase" evidence="3">
    <location>
        <begin position="46"/>
        <end position="139"/>
    </location>
</feature>
<organism evidence="4 5">
    <name type="scientific">Methylocystis iwaonis</name>
    <dbReference type="NCBI Taxonomy" id="2885079"/>
    <lineage>
        <taxon>Bacteria</taxon>
        <taxon>Pseudomonadati</taxon>
        <taxon>Pseudomonadota</taxon>
        <taxon>Alphaproteobacteria</taxon>
        <taxon>Hyphomicrobiales</taxon>
        <taxon>Methylocystaceae</taxon>
        <taxon>Methylocystis</taxon>
    </lineage>
</organism>
<dbReference type="Proteomes" id="UP001317629">
    <property type="component" value="Chromosome"/>
</dbReference>
<dbReference type="InterPro" id="IPR029063">
    <property type="entry name" value="SAM-dependent_MTases_sf"/>
</dbReference>
<evidence type="ECO:0000313" key="5">
    <source>
        <dbReference type="Proteomes" id="UP001317629"/>
    </source>
</evidence>
<dbReference type="SUPFAM" id="SSF53335">
    <property type="entry name" value="S-adenosyl-L-methionine-dependent methyltransferases"/>
    <property type="match status" value="1"/>
</dbReference>
<keyword evidence="2" id="KW-0808">Transferase</keyword>
<name>A0ABM8E465_9HYPH</name>
<dbReference type="Gene3D" id="3.40.50.150">
    <property type="entry name" value="Vaccinia Virus protein VP39"/>
    <property type="match status" value="1"/>
</dbReference>
<dbReference type="Pfam" id="PF13649">
    <property type="entry name" value="Methyltransf_25"/>
    <property type="match status" value="1"/>
</dbReference>
<evidence type="ECO:0000313" key="4">
    <source>
        <dbReference type="EMBL" id="BDV32741.1"/>
    </source>
</evidence>
<dbReference type="CDD" id="cd02440">
    <property type="entry name" value="AdoMet_MTases"/>
    <property type="match status" value="1"/>
</dbReference>
<evidence type="ECO:0000259" key="3">
    <source>
        <dbReference type="Pfam" id="PF13649"/>
    </source>
</evidence>
<dbReference type="PANTHER" id="PTHR43861">
    <property type="entry name" value="TRANS-ACONITATE 2-METHYLTRANSFERASE-RELATED"/>
    <property type="match status" value="1"/>
</dbReference>
<accession>A0ABM8E465</accession>
<keyword evidence="1" id="KW-0489">Methyltransferase</keyword>